<dbReference type="EMBL" id="CABVLY010000019">
    <property type="protein sequence ID" value="VVU51911.1"/>
    <property type="molecule type" value="Genomic_DNA"/>
</dbReference>
<evidence type="ECO:0000313" key="3">
    <source>
        <dbReference type="Proteomes" id="UP000494201"/>
    </source>
</evidence>
<gene>
    <name evidence="2" type="ORF">BAN20980_04634</name>
    <name evidence="1" type="ORF">JQK92_26330</name>
</gene>
<dbReference type="EMBL" id="JAFCIQ010000022">
    <property type="protein sequence ID" value="MBM2769934.1"/>
    <property type="molecule type" value="Genomic_DNA"/>
</dbReference>
<protein>
    <recommendedName>
        <fullName evidence="5">Gp22</fullName>
    </recommendedName>
</protein>
<evidence type="ECO:0008006" key="5">
    <source>
        <dbReference type="Google" id="ProtNLM"/>
    </source>
</evidence>
<dbReference type="Proteomes" id="UP000755577">
    <property type="component" value="Unassembled WGS sequence"/>
</dbReference>
<dbReference type="RefSeq" id="WP_174927538.1">
    <property type="nucleotide sequence ID" value="NZ_CABVLY010000019.1"/>
</dbReference>
<evidence type="ECO:0000313" key="4">
    <source>
        <dbReference type="Proteomes" id="UP000755577"/>
    </source>
</evidence>
<dbReference type="GeneID" id="56502700"/>
<proteinExistence type="predicted"/>
<evidence type="ECO:0000313" key="1">
    <source>
        <dbReference type="EMBL" id="MBM2769934.1"/>
    </source>
</evidence>
<sequence length="242" mass="26372">MAAGFQAFADTGRYQIDGQTPNYQLVSSMSGTSVTGGLPLAVNDAGIAFYANLPYVKFTFPISSTTMPMYGVYASNGIGVSMWSTEYNSNTRLFTMTFVTEQPCPVNLYLFDRVPPAAGNFGLQVFDSSGALIADASRPFLRVLDVIYEEYMPGDGFVSVGPPNPSWKQRSYGVPVVISGIYPVHFAWSYDPAGLELGSIRVSGDTVYWGTTMFGGGRKPNFSGFKEQWHLRFMVLDATGIV</sequence>
<accession>A0A6P2GFM1</accession>
<dbReference type="AlphaFoldDB" id="A0A6P2GFM1"/>
<reference evidence="2 3" key="1">
    <citation type="submission" date="2019-09" db="EMBL/GenBank/DDBJ databases">
        <authorList>
            <person name="Depoorter E."/>
        </authorList>
    </citation>
    <scope>NUCLEOTIDE SEQUENCE [LARGE SCALE GENOMIC DNA]</scope>
    <source>
        <strain evidence="2">LMG 20980</strain>
    </source>
</reference>
<dbReference type="Proteomes" id="UP000494201">
    <property type="component" value="Unassembled WGS sequence"/>
</dbReference>
<evidence type="ECO:0000313" key="2">
    <source>
        <dbReference type="EMBL" id="VVU51911.1"/>
    </source>
</evidence>
<organism evidence="2 3">
    <name type="scientific">Burkholderia anthina</name>
    <dbReference type="NCBI Taxonomy" id="179879"/>
    <lineage>
        <taxon>Bacteria</taxon>
        <taxon>Pseudomonadati</taxon>
        <taxon>Pseudomonadota</taxon>
        <taxon>Betaproteobacteria</taxon>
        <taxon>Burkholderiales</taxon>
        <taxon>Burkholderiaceae</taxon>
        <taxon>Burkholderia</taxon>
        <taxon>Burkholderia cepacia complex</taxon>
    </lineage>
</organism>
<keyword evidence="4" id="KW-1185">Reference proteome</keyword>
<reference evidence="1 4" key="2">
    <citation type="submission" date="2021-02" db="EMBL/GenBank/DDBJ databases">
        <title>Draft genome of the type strains Burkholderia anthina DSM16086.</title>
        <authorList>
            <person name="Hertel R."/>
            <person name="Meissner J."/>
            <person name="Poehlein A."/>
            <person name="Daniel R."/>
            <person name="Commichau F.M."/>
        </authorList>
    </citation>
    <scope>NUCLEOTIDE SEQUENCE [LARGE SCALE GENOMIC DNA]</scope>
    <source>
        <strain evidence="1 4">DSM 16086</strain>
    </source>
</reference>
<name>A0A6P2GFM1_9BURK</name>